<evidence type="ECO:0000313" key="3">
    <source>
        <dbReference type="Proteomes" id="UP000238348"/>
    </source>
</evidence>
<evidence type="ECO:0008006" key="4">
    <source>
        <dbReference type="Google" id="ProtNLM"/>
    </source>
</evidence>
<gene>
    <name evidence="2" type="ORF">SOCE26_006210</name>
</gene>
<evidence type="ECO:0000256" key="1">
    <source>
        <dbReference type="SAM" id="SignalP"/>
    </source>
</evidence>
<dbReference type="PROSITE" id="PS51257">
    <property type="entry name" value="PROKAR_LIPOPROTEIN"/>
    <property type="match status" value="1"/>
</dbReference>
<protein>
    <recommendedName>
        <fullName evidence="4">Secreted protein</fullName>
    </recommendedName>
</protein>
<dbReference type="PANTHER" id="PTHR41339">
    <property type="entry name" value="LIPL48"/>
    <property type="match status" value="1"/>
</dbReference>
<proteinExistence type="predicted"/>
<feature type="signal peptide" evidence="1">
    <location>
        <begin position="1"/>
        <end position="28"/>
    </location>
</feature>
<organism evidence="2 3">
    <name type="scientific">Sorangium cellulosum</name>
    <name type="common">Polyangium cellulosum</name>
    <dbReference type="NCBI Taxonomy" id="56"/>
    <lineage>
        <taxon>Bacteria</taxon>
        <taxon>Pseudomonadati</taxon>
        <taxon>Myxococcota</taxon>
        <taxon>Polyangia</taxon>
        <taxon>Polyangiales</taxon>
        <taxon>Polyangiaceae</taxon>
        <taxon>Sorangium</taxon>
    </lineage>
</organism>
<dbReference type="Proteomes" id="UP000238348">
    <property type="component" value="Chromosome"/>
</dbReference>
<sequence>MNMKRRPTDSPAVALALALGALATGAVACSVIVEHRNQQCTSDADCAQFTDAVCDLTDNTCVPESSASGGGDGGSTTGGCAKSPKDLVEIIGDIDTDFTLKCDRDYLLKGQVNVKDRARLTIEKGTTIHGEPNQQVPAALVVQPGSQLIAVGTKDEPIVFTSGKPPEDRKPGDWGGVILLGSAPTNHVDANGMRVPGQIEGLTTGGQFGGIDENDSSGTLKYVRIEYSGVKLAPNNEINGLTLGGVGRGTIIDFVQVRHVSDDCFEFFGGTVNAKHLACQYSGDDAFDWDYGYRGKLQFLVAQLDPNVVEETNGFEGDNDPLALTPPPEPRSEPTIYNATLCGKGVDVDKEQYGMLLRRSTKANIANAIVTGFEVGLDVRDPETAPNVSSSIFFDNLVGTFAYAEVGDGTGVFADDDDGFDEIAFLGDPARKNMELDPGIPSCFDPSAPVFGPAKSLTENAAEPPADFFDEGAAFVGAFRDASDTWATSGKWAVWSPM</sequence>
<evidence type="ECO:0000313" key="2">
    <source>
        <dbReference type="EMBL" id="AUX39237.1"/>
    </source>
</evidence>
<name>A0A2L0EIY0_SORCE</name>
<dbReference type="AlphaFoldDB" id="A0A2L0EIY0"/>
<accession>A0A2L0EIY0</accession>
<keyword evidence="1" id="KW-0732">Signal</keyword>
<reference evidence="2 3" key="1">
    <citation type="submission" date="2015-09" db="EMBL/GenBank/DDBJ databases">
        <title>Sorangium comparison.</title>
        <authorList>
            <person name="Zaburannyi N."/>
            <person name="Bunk B."/>
            <person name="Overmann J."/>
            <person name="Mueller R."/>
        </authorList>
    </citation>
    <scope>NUCLEOTIDE SEQUENCE [LARGE SCALE GENOMIC DNA]</scope>
    <source>
        <strain evidence="2 3">So ce26</strain>
    </source>
</reference>
<dbReference type="PANTHER" id="PTHR41339:SF1">
    <property type="entry name" value="SECRETED PROTEIN"/>
    <property type="match status" value="1"/>
</dbReference>
<feature type="chain" id="PRO_5014837091" description="Secreted protein" evidence="1">
    <location>
        <begin position="29"/>
        <end position="498"/>
    </location>
</feature>
<dbReference type="EMBL" id="CP012673">
    <property type="protein sequence ID" value="AUX39237.1"/>
    <property type="molecule type" value="Genomic_DNA"/>
</dbReference>